<dbReference type="PANTHER" id="PTHR31964">
    <property type="entry name" value="ADENINE NUCLEOTIDE ALPHA HYDROLASES-LIKE SUPERFAMILY PROTEIN"/>
    <property type="match status" value="1"/>
</dbReference>
<dbReference type="Pfam" id="PF00582">
    <property type="entry name" value="Usp"/>
    <property type="match status" value="1"/>
</dbReference>
<accession>W1P8Q3</accession>
<sequence length="161" mass="17820">MAEGEKKVMVAVDDSECNRYAFEWFLENLLPSLSTQLYVFHVEPLDNISYAYAASLGAAPPQLIEALQDQQRKITKVLVDKIKEICTKRSITAEIITVRGEPKDAICEAVEKYQIELLVLGSHGRGALQRAFLGSVSNYCVHHAKCPVLVVKKPKQTSGAS</sequence>
<dbReference type="Proteomes" id="UP000017836">
    <property type="component" value="Unassembled WGS sequence"/>
</dbReference>
<gene>
    <name evidence="2" type="ORF">AMTR_s00079p00131240</name>
</gene>
<dbReference type="InterPro" id="IPR014729">
    <property type="entry name" value="Rossmann-like_a/b/a_fold"/>
</dbReference>
<reference evidence="3" key="1">
    <citation type="journal article" date="2013" name="Science">
        <title>The Amborella genome and the evolution of flowering plants.</title>
        <authorList>
            <consortium name="Amborella Genome Project"/>
        </authorList>
    </citation>
    <scope>NUCLEOTIDE SEQUENCE [LARGE SCALE GENOMIC DNA]</scope>
</reference>
<dbReference type="OMA" id="DDSECSH"/>
<dbReference type="CDD" id="cd23659">
    <property type="entry name" value="USP_At3g01520-like"/>
    <property type="match status" value="1"/>
</dbReference>
<proteinExistence type="predicted"/>
<dbReference type="STRING" id="13333.W1P8Q3"/>
<dbReference type="InterPro" id="IPR006016">
    <property type="entry name" value="UspA"/>
</dbReference>
<dbReference type="Gramene" id="ERN03986">
    <property type="protein sequence ID" value="ERN03986"/>
    <property type="gene ID" value="AMTR_s00079p00131240"/>
</dbReference>
<dbReference type="PANTHER" id="PTHR31964:SF113">
    <property type="entry name" value="USPA DOMAIN-CONTAINING PROTEIN"/>
    <property type="match status" value="1"/>
</dbReference>
<dbReference type="eggNOG" id="ENOG502RZF9">
    <property type="taxonomic scope" value="Eukaryota"/>
</dbReference>
<organism evidence="2 3">
    <name type="scientific">Amborella trichopoda</name>
    <dbReference type="NCBI Taxonomy" id="13333"/>
    <lineage>
        <taxon>Eukaryota</taxon>
        <taxon>Viridiplantae</taxon>
        <taxon>Streptophyta</taxon>
        <taxon>Embryophyta</taxon>
        <taxon>Tracheophyta</taxon>
        <taxon>Spermatophyta</taxon>
        <taxon>Magnoliopsida</taxon>
        <taxon>Amborellales</taxon>
        <taxon>Amborellaceae</taxon>
        <taxon>Amborella</taxon>
    </lineage>
</organism>
<evidence type="ECO:0000259" key="1">
    <source>
        <dbReference type="Pfam" id="PF00582"/>
    </source>
</evidence>
<feature type="domain" description="UspA" evidence="1">
    <location>
        <begin position="6"/>
        <end position="152"/>
    </location>
</feature>
<dbReference type="InterPro" id="IPR006015">
    <property type="entry name" value="Universal_stress_UspA"/>
</dbReference>
<protein>
    <recommendedName>
        <fullName evidence="1">UspA domain-containing protein</fullName>
    </recommendedName>
</protein>
<dbReference type="KEGG" id="atr:18432138"/>
<evidence type="ECO:0000313" key="2">
    <source>
        <dbReference type="EMBL" id="ERN03986.1"/>
    </source>
</evidence>
<dbReference type="AlphaFoldDB" id="W1P8Q3"/>
<dbReference type="SUPFAM" id="SSF52402">
    <property type="entry name" value="Adenine nucleotide alpha hydrolases-like"/>
    <property type="match status" value="1"/>
</dbReference>
<evidence type="ECO:0000313" key="3">
    <source>
        <dbReference type="Proteomes" id="UP000017836"/>
    </source>
</evidence>
<dbReference type="EMBL" id="KI394313">
    <property type="protein sequence ID" value="ERN03986.1"/>
    <property type="molecule type" value="Genomic_DNA"/>
</dbReference>
<name>W1P8Q3_AMBTC</name>
<dbReference type="PRINTS" id="PR01438">
    <property type="entry name" value="UNVRSLSTRESS"/>
</dbReference>
<dbReference type="Gene3D" id="3.40.50.620">
    <property type="entry name" value="HUPs"/>
    <property type="match status" value="1"/>
</dbReference>
<dbReference type="OrthoDB" id="843225at2759"/>
<keyword evidence="3" id="KW-1185">Reference proteome</keyword>
<dbReference type="HOGENOM" id="CLU_049301_9_1_1"/>